<evidence type="ECO:0000256" key="2">
    <source>
        <dbReference type="ARBA" id="ARBA00022692"/>
    </source>
</evidence>
<accession>K0J6N7</accession>
<dbReference type="EMBL" id="AB750536">
    <property type="protein sequence ID" value="BAM62601.1"/>
    <property type="molecule type" value="Genomic_DNA"/>
</dbReference>
<evidence type="ECO:0000256" key="3">
    <source>
        <dbReference type="ARBA" id="ARBA00022989"/>
    </source>
</evidence>
<evidence type="ECO:0000256" key="1">
    <source>
        <dbReference type="ARBA" id="ARBA00004127"/>
    </source>
</evidence>
<reference evidence="6" key="1">
    <citation type="submission" date="2012-09" db="EMBL/GenBank/DDBJ databases">
        <authorList>
            <person name="Elsaied H.E."/>
            <person name="Maruyama A."/>
        </authorList>
    </citation>
    <scope>NUCLEOTIDE SEQUENCE</scope>
</reference>
<keyword evidence="4 5" id="KW-0472">Membrane</keyword>
<proteinExistence type="predicted"/>
<protein>
    <submittedName>
        <fullName evidence="6">Pyrrolomycin biosynthetic protein pyr14</fullName>
    </submittedName>
</protein>
<dbReference type="InterPro" id="IPR007318">
    <property type="entry name" value="Phopholipid_MeTrfase"/>
</dbReference>
<feature type="transmembrane region" description="Helical" evidence="5">
    <location>
        <begin position="21"/>
        <end position="43"/>
    </location>
</feature>
<keyword evidence="3 5" id="KW-1133">Transmembrane helix</keyword>
<feature type="transmembrane region" description="Helical" evidence="5">
    <location>
        <begin position="63"/>
        <end position="85"/>
    </location>
</feature>
<keyword evidence="2 5" id="KW-0812">Transmembrane</keyword>
<evidence type="ECO:0000313" key="6">
    <source>
        <dbReference type="EMBL" id="BAM62601.1"/>
    </source>
</evidence>
<sequence length="183" mass="20575">MNIRERWVSLLHRAATGTKKTRTLLTPIGVAIFGLFTALFVFLALLVDRVLALPWPIPNTVSWLVAVPMMAIGVAVTAWSAFHFLKVKGTPVPFNPPPTLVESGPYRFARNPMLTGVFLLLFGIGFAIRSLSLVLIFTPLFVLANIWELKEIEEPELIRRLGEDYLAYRERTPMFIPRTGLRG</sequence>
<dbReference type="Pfam" id="PF04191">
    <property type="entry name" value="PEMT"/>
    <property type="match status" value="1"/>
</dbReference>
<name>K0J6N7_9ZZZZ</name>
<evidence type="ECO:0000256" key="4">
    <source>
        <dbReference type="ARBA" id="ARBA00023136"/>
    </source>
</evidence>
<comment type="subcellular location">
    <subcellularLocation>
        <location evidence="1">Endomembrane system</location>
        <topology evidence="1">Multi-pass membrane protein</topology>
    </subcellularLocation>
</comment>
<reference evidence="6" key="2">
    <citation type="journal article" date="2014" name="FEMS Microbiol. Ecol.">
        <title>Novel integrons and gene cassettes from a Cascadian submarine gas-hydrate-bearing core.</title>
        <authorList>
            <person name="Elsaied H."/>
            <person name="Stokes H.W."/>
            <person name="Yoshioka H."/>
            <person name="Mitani Y."/>
            <person name="Maruyama A."/>
        </authorList>
    </citation>
    <scope>NUCLEOTIDE SEQUENCE</scope>
</reference>
<organism evidence="6">
    <name type="scientific">uncultured microorganism</name>
    <dbReference type="NCBI Taxonomy" id="358574"/>
    <lineage>
        <taxon>unclassified sequences</taxon>
        <taxon>environmental samples</taxon>
    </lineage>
</organism>
<feature type="transmembrane region" description="Helical" evidence="5">
    <location>
        <begin position="117"/>
        <end position="147"/>
    </location>
</feature>
<dbReference type="AlphaFoldDB" id="K0J6N7"/>
<dbReference type="Gene3D" id="1.20.120.1630">
    <property type="match status" value="1"/>
</dbReference>
<evidence type="ECO:0000256" key="5">
    <source>
        <dbReference type="SAM" id="Phobius"/>
    </source>
</evidence>